<gene>
    <name evidence="2" type="ORF">L210DRAFT_3542645</name>
    <name evidence="1" type="ORF">L210DRAFT_3581142</name>
</gene>
<reference evidence="2" key="2">
    <citation type="journal article" date="2020" name="Nat. Commun.">
        <title>Large-scale genome sequencing of mycorrhizal fungi provides insights into the early evolution of symbiotic traits.</title>
        <authorList>
            <person name="Miyauchi S."/>
            <person name="Kiss E."/>
            <person name="Kuo A."/>
            <person name="Drula E."/>
            <person name="Kohler A."/>
            <person name="Sanchez-Garcia M."/>
            <person name="Morin E."/>
            <person name="Andreopoulos B."/>
            <person name="Barry K.W."/>
            <person name="Bonito G."/>
            <person name="Buee M."/>
            <person name="Carver A."/>
            <person name="Chen C."/>
            <person name="Cichocki N."/>
            <person name="Clum A."/>
            <person name="Culley D."/>
            <person name="Crous P.W."/>
            <person name="Fauchery L."/>
            <person name="Girlanda M."/>
            <person name="Hayes R.D."/>
            <person name="Keri Z."/>
            <person name="LaButti K."/>
            <person name="Lipzen A."/>
            <person name="Lombard V."/>
            <person name="Magnuson J."/>
            <person name="Maillard F."/>
            <person name="Murat C."/>
            <person name="Nolan M."/>
            <person name="Ohm R.A."/>
            <person name="Pangilinan J."/>
            <person name="Pereira M.F."/>
            <person name="Perotto S."/>
            <person name="Peter M."/>
            <person name="Pfister S."/>
            <person name="Riley R."/>
            <person name="Sitrit Y."/>
            <person name="Stielow J.B."/>
            <person name="Szollosi G."/>
            <person name="Zifcakova L."/>
            <person name="Stursova M."/>
            <person name="Spatafora J.W."/>
            <person name="Tedersoo L."/>
            <person name="Vaario L.M."/>
            <person name="Yamada A."/>
            <person name="Yan M."/>
            <person name="Wang P."/>
            <person name="Xu J."/>
            <person name="Bruns T."/>
            <person name="Baldrian P."/>
            <person name="Vilgalys R."/>
            <person name="Dunand C."/>
            <person name="Henrissat B."/>
            <person name="Grigoriev I.V."/>
            <person name="Hibbett D."/>
            <person name="Nagy L.G."/>
            <person name="Martin F.M."/>
        </authorList>
    </citation>
    <scope>NUCLEOTIDE SEQUENCE</scope>
    <source>
        <strain evidence="2">BED1</strain>
    </source>
</reference>
<keyword evidence="3" id="KW-1185">Reference proteome</keyword>
<proteinExistence type="predicted"/>
<dbReference type="EMBL" id="WHUW01000228">
    <property type="protein sequence ID" value="KAF8417266.1"/>
    <property type="molecule type" value="Genomic_DNA"/>
</dbReference>
<organism evidence="2 3">
    <name type="scientific">Boletus edulis BED1</name>
    <dbReference type="NCBI Taxonomy" id="1328754"/>
    <lineage>
        <taxon>Eukaryota</taxon>
        <taxon>Fungi</taxon>
        <taxon>Dikarya</taxon>
        <taxon>Basidiomycota</taxon>
        <taxon>Agaricomycotina</taxon>
        <taxon>Agaricomycetes</taxon>
        <taxon>Agaricomycetidae</taxon>
        <taxon>Boletales</taxon>
        <taxon>Boletineae</taxon>
        <taxon>Boletaceae</taxon>
        <taxon>Boletoideae</taxon>
        <taxon>Boletus</taxon>
    </lineage>
</organism>
<evidence type="ECO:0000313" key="2">
    <source>
        <dbReference type="EMBL" id="KAF8438921.1"/>
    </source>
</evidence>
<dbReference type="Gene3D" id="3.10.450.40">
    <property type="match status" value="1"/>
</dbReference>
<sequence length="107" mass="11907">MASRSQTLSIRRLHQGQGIVLSPSCLWLHSCSSSPAASPLAPKLNPWSSLAISEVVQIQDWLFTLEQSLNLTQIEVAAPSDNQEVAFESAEAMREASELYHRIKFRL</sequence>
<dbReference type="Proteomes" id="UP001194468">
    <property type="component" value="Unassembled WGS sequence"/>
</dbReference>
<reference evidence="2" key="1">
    <citation type="submission" date="2019-10" db="EMBL/GenBank/DDBJ databases">
        <authorList>
            <consortium name="DOE Joint Genome Institute"/>
            <person name="Kuo A."/>
            <person name="Miyauchi S."/>
            <person name="Kiss E."/>
            <person name="Drula E."/>
            <person name="Kohler A."/>
            <person name="Sanchez-Garcia M."/>
            <person name="Andreopoulos B."/>
            <person name="Barry K.W."/>
            <person name="Bonito G."/>
            <person name="Buee M."/>
            <person name="Carver A."/>
            <person name="Chen C."/>
            <person name="Cichocki N."/>
            <person name="Clum A."/>
            <person name="Culley D."/>
            <person name="Crous P.W."/>
            <person name="Fauchery L."/>
            <person name="Girlanda M."/>
            <person name="Hayes R."/>
            <person name="Keri Z."/>
            <person name="LaButti K."/>
            <person name="Lipzen A."/>
            <person name="Lombard V."/>
            <person name="Magnuson J."/>
            <person name="Maillard F."/>
            <person name="Morin E."/>
            <person name="Murat C."/>
            <person name="Nolan M."/>
            <person name="Ohm R."/>
            <person name="Pangilinan J."/>
            <person name="Pereira M."/>
            <person name="Perotto S."/>
            <person name="Peter M."/>
            <person name="Riley R."/>
            <person name="Sitrit Y."/>
            <person name="Stielow B."/>
            <person name="Szollosi G."/>
            <person name="Zifcakova L."/>
            <person name="Stursova M."/>
            <person name="Spatafora J.W."/>
            <person name="Tedersoo L."/>
            <person name="Vaario L.-M."/>
            <person name="Yamada A."/>
            <person name="Yan M."/>
            <person name="Wang P."/>
            <person name="Xu J."/>
            <person name="Bruns T."/>
            <person name="Baldrian P."/>
            <person name="Vilgalys R."/>
            <person name="Henrissat B."/>
            <person name="Grigoriev I.V."/>
            <person name="Hibbett D."/>
            <person name="Nagy L.G."/>
            <person name="Martin F.M."/>
        </authorList>
    </citation>
    <scope>NUCLEOTIDE SEQUENCE</scope>
    <source>
        <strain evidence="2">BED1</strain>
    </source>
</reference>
<accession>A0AAD4BT36</accession>
<evidence type="ECO:0000313" key="1">
    <source>
        <dbReference type="EMBL" id="KAF8417266.1"/>
    </source>
</evidence>
<dbReference type="AlphaFoldDB" id="A0AAD4BT36"/>
<name>A0AAD4BT36_BOLED</name>
<dbReference type="EMBL" id="WHUW01000015">
    <property type="protein sequence ID" value="KAF8438921.1"/>
    <property type="molecule type" value="Genomic_DNA"/>
</dbReference>
<evidence type="ECO:0000313" key="3">
    <source>
        <dbReference type="Proteomes" id="UP001194468"/>
    </source>
</evidence>
<comment type="caution">
    <text evidence="2">The sequence shown here is derived from an EMBL/GenBank/DDBJ whole genome shotgun (WGS) entry which is preliminary data.</text>
</comment>
<protein>
    <submittedName>
        <fullName evidence="2">Uncharacterized protein</fullName>
    </submittedName>
</protein>